<dbReference type="Gene3D" id="1.10.472.10">
    <property type="entry name" value="Cyclin-like"/>
    <property type="match status" value="2"/>
</dbReference>
<sequence>MNISTTLDIFDCGYASLSCFSPEIPITNFGVGVPWPEEASGAVVTDMIDVFRKCSNIYELSTDQRIEKSQWICDYSDDIYQTLRETELCRIVLGFHSEQSVFRPSMLRLLKVAAEMHRLSRTTLHLALYLLDGFMDNYTIRTEKLNLAALTCLIIAAKIEEADINAPKFVDLNKLVGDFYTLDDFRKAEMKVLMLFHFDLIRPTVATFAEYFANNVITLHDFQMYLQNWHAYSYGYRCGQTTDIVSPFYRTYDEMATALSKLLFELVDESLSYVKFANARPSVVAASCIAAVRHLSFVRPTWTPYLEKITEYSSEVVTPYMEAIIALHNLHLSKIQAMLYAAAKFSTNEGNLCDSPESGFVSVCDTKSELSDEEDKQKEKQTSLILGKRTHSAVLQEDSTEEQYDNTSLSTECPMAKRRRIIVTSPGEII</sequence>
<name>W8CBY3_CERCA</name>
<evidence type="ECO:0000256" key="2">
    <source>
        <dbReference type="ARBA" id="ARBA00023127"/>
    </source>
</evidence>
<evidence type="ECO:0000313" key="7">
    <source>
        <dbReference type="EMBL" id="CAD7003110.1"/>
    </source>
</evidence>
<feature type="domain" description="Cyclin-like" evidence="5">
    <location>
        <begin position="108"/>
        <end position="194"/>
    </location>
</feature>
<proteinExistence type="evidence at transcript level"/>
<comment type="similarity">
    <text evidence="4">Belongs to the cyclin family.</text>
</comment>
<dbReference type="KEGG" id="ccat:101453903"/>
<dbReference type="CDD" id="cd20529">
    <property type="entry name" value="CYCLIN_CCNJ-like_rpt2"/>
    <property type="match status" value="1"/>
</dbReference>
<dbReference type="InterPro" id="IPR036915">
    <property type="entry name" value="Cyclin-like_sf"/>
</dbReference>
<reference evidence="8" key="2">
    <citation type="journal article" date="2014" name="BMC Genomics">
        <title>A genomic perspective to assessing quality of mass-reared SIT flies used in Mediterranean fruit fly (Ceratitis capitata) eradication in California.</title>
        <authorList>
            <person name="Calla B."/>
            <person name="Hall B."/>
            <person name="Hou S."/>
            <person name="Geib S.M."/>
        </authorList>
    </citation>
    <scope>NUCLEOTIDE SEQUENCE</scope>
</reference>
<dbReference type="FunFam" id="1.10.472.10:FF:000010">
    <property type="entry name" value="G1/S-specific cyclin Cln1"/>
    <property type="match status" value="1"/>
</dbReference>
<evidence type="ECO:0000256" key="3">
    <source>
        <dbReference type="ARBA" id="ARBA00023306"/>
    </source>
</evidence>
<dbReference type="GO" id="GO:0019887">
    <property type="term" value="F:protein kinase regulator activity"/>
    <property type="evidence" value="ECO:0007669"/>
    <property type="project" value="UniProtKB-ARBA"/>
</dbReference>
<dbReference type="SMART" id="SM01332">
    <property type="entry name" value="Cyclin_C"/>
    <property type="match status" value="1"/>
</dbReference>
<dbReference type="Pfam" id="PF00134">
    <property type="entry name" value="Cyclin_N"/>
    <property type="match status" value="1"/>
</dbReference>
<dbReference type="GO" id="GO:0051301">
    <property type="term" value="P:cell division"/>
    <property type="evidence" value="ECO:0007669"/>
    <property type="project" value="UniProtKB-KW"/>
</dbReference>
<dbReference type="CDD" id="cd20528">
    <property type="entry name" value="CYCLIN_CCNJ-like_rpt1"/>
    <property type="match status" value="1"/>
</dbReference>
<keyword evidence="2 4" id="KW-0195">Cyclin</keyword>
<dbReference type="GeneID" id="101453903"/>
<dbReference type="Proteomes" id="UP000606786">
    <property type="component" value="Unassembled WGS sequence"/>
</dbReference>
<organism evidence="8">
    <name type="scientific">Ceratitis capitata</name>
    <name type="common">Mediterranean fruit fly</name>
    <name type="synonym">Tephritis capitata</name>
    <dbReference type="NCBI Taxonomy" id="7213"/>
    <lineage>
        <taxon>Eukaryota</taxon>
        <taxon>Metazoa</taxon>
        <taxon>Ecdysozoa</taxon>
        <taxon>Arthropoda</taxon>
        <taxon>Hexapoda</taxon>
        <taxon>Insecta</taxon>
        <taxon>Pterygota</taxon>
        <taxon>Neoptera</taxon>
        <taxon>Endopterygota</taxon>
        <taxon>Diptera</taxon>
        <taxon>Brachycera</taxon>
        <taxon>Muscomorpha</taxon>
        <taxon>Tephritoidea</taxon>
        <taxon>Tephritidae</taxon>
        <taxon>Ceratitis</taxon>
        <taxon>Ceratitis</taxon>
    </lineage>
</organism>
<dbReference type="OrthoDB" id="285802at2759"/>
<gene>
    <name evidence="8" type="primary">CCNJ</name>
    <name evidence="7" type="ORF">CCAP1982_LOCUS11573</name>
</gene>
<dbReference type="AlphaFoldDB" id="W8CBY3"/>
<protein>
    <submittedName>
        <fullName evidence="7">(Mediterranean fruit fly) hypothetical protein</fullName>
    </submittedName>
    <submittedName>
        <fullName evidence="8">Cyclin-J</fullName>
    </submittedName>
</protein>
<dbReference type="SUPFAM" id="SSF47954">
    <property type="entry name" value="Cyclin-like"/>
    <property type="match status" value="2"/>
</dbReference>
<dbReference type="InterPro" id="IPR013763">
    <property type="entry name" value="Cyclin-like_dom"/>
</dbReference>
<evidence type="ECO:0000313" key="9">
    <source>
        <dbReference type="Proteomes" id="UP000606786"/>
    </source>
</evidence>
<accession>W8CBY3</accession>
<dbReference type="PANTHER" id="PTHR10177">
    <property type="entry name" value="CYCLINS"/>
    <property type="match status" value="1"/>
</dbReference>
<keyword evidence="9" id="KW-1185">Reference proteome</keyword>
<feature type="domain" description="Cyclin C-terminal" evidence="6">
    <location>
        <begin position="203"/>
        <end position="356"/>
    </location>
</feature>
<evidence type="ECO:0000259" key="5">
    <source>
        <dbReference type="SMART" id="SM00385"/>
    </source>
</evidence>
<dbReference type="InterPro" id="IPR039361">
    <property type="entry name" value="Cyclin"/>
</dbReference>
<dbReference type="GO" id="GO:0051726">
    <property type="term" value="P:regulation of cell cycle"/>
    <property type="evidence" value="ECO:0007669"/>
    <property type="project" value="UniProtKB-ARBA"/>
</dbReference>
<dbReference type="SMART" id="SM00385">
    <property type="entry name" value="CYCLIN"/>
    <property type="match status" value="1"/>
</dbReference>
<dbReference type="InterPro" id="IPR004367">
    <property type="entry name" value="Cyclin_C-dom"/>
</dbReference>
<evidence type="ECO:0000313" key="8">
    <source>
        <dbReference type="EMBL" id="JAC06437.1"/>
    </source>
</evidence>
<dbReference type="InterPro" id="IPR006671">
    <property type="entry name" value="Cyclin_N"/>
</dbReference>
<evidence type="ECO:0000259" key="6">
    <source>
        <dbReference type="SMART" id="SM01332"/>
    </source>
</evidence>
<evidence type="ECO:0000256" key="4">
    <source>
        <dbReference type="RuleBase" id="RU000383"/>
    </source>
</evidence>
<dbReference type="CTD" id="38428"/>
<dbReference type="EMBL" id="GAMC01000119">
    <property type="protein sequence ID" value="JAC06437.1"/>
    <property type="molecule type" value="mRNA"/>
</dbReference>
<evidence type="ECO:0000256" key="1">
    <source>
        <dbReference type="ARBA" id="ARBA00022618"/>
    </source>
</evidence>
<dbReference type="Pfam" id="PF02984">
    <property type="entry name" value="Cyclin_C"/>
    <property type="match status" value="1"/>
</dbReference>
<keyword evidence="3" id="KW-0131">Cell cycle</keyword>
<reference evidence="7" key="3">
    <citation type="submission" date="2020-11" db="EMBL/GenBank/DDBJ databases">
        <authorList>
            <person name="Whitehead M."/>
        </authorList>
    </citation>
    <scope>NUCLEOTIDE SEQUENCE</scope>
    <source>
        <strain evidence="7">EGII</strain>
    </source>
</reference>
<keyword evidence="1" id="KW-0132">Cell division</keyword>
<reference evidence="8" key="1">
    <citation type="submission" date="2013-07" db="EMBL/GenBank/DDBJ databases">
        <authorList>
            <person name="Geib S."/>
        </authorList>
    </citation>
    <scope>NUCLEOTIDE SEQUENCE</scope>
</reference>
<dbReference type="EMBL" id="CAJHJT010000034">
    <property type="protein sequence ID" value="CAD7003110.1"/>
    <property type="molecule type" value="Genomic_DNA"/>
</dbReference>